<feature type="transmembrane region" description="Helical" evidence="7">
    <location>
        <begin position="45"/>
        <end position="65"/>
    </location>
</feature>
<dbReference type="PANTHER" id="PTHR37481">
    <property type="entry name" value="LIPOPOLYSACCHARIDE EXPORT SYSTEM PROTEIN LPTC"/>
    <property type="match status" value="1"/>
</dbReference>
<dbReference type="GO" id="GO:0005886">
    <property type="term" value="C:plasma membrane"/>
    <property type="evidence" value="ECO:0007669"/>
    <property type="project" value="InterPro"/>
</dbReference>
<proteinExistence type="predicted"/>
<evidence type="ECO:0000313" key="9">
    <source>
        <dbReference type="Proteomes" id="UP000275180"/>
    </source>
</evidence>
<evidence type="ECO:0000256" key="3">
    <source>
        <dbReference type="ARBA" id="ARBA00022692"/>
    </source>
</evidence>
<keyword evidence="5 7" id="KW-0472">Membrane</keyword>
<evidence type="ECO:0000256" key="5">
    <source>
        <dbReference type="ARBA" id="ARBA00023136"/>
    </source>
</evidence>
<dbReference type="InterPro" id="IPR052363">
    <property type="entry name" value="LPS_export_LptC"/>
</dbReference>
<organism evidence="8 9">
    <name type="scientific">Vandammella animalimorsus</name>
    <dbReference type="NCBI Taxonomy" id="2029117"/>
    <lineage>
        <taxon>Bacteria</taxon>
        <taxon>Pseudomonadati</taxon>
        <taxon>Pseudomonadota</taxon>
        <taxon>Betaproteobacteria</taxon>
        <taxon>Burkholderiales</taxon>
        <taxon>Comamonadaceae</taxon>
        <taxon>Vandammella</taxon>
    </lineage>
</organism>
<dbReference type="InterPro" id="IPR010664">
    <property type="entry name" value="LipoPS_assembly_LptC-rel"/>
</dbReference>
<sequence>MARCCSRPRAARAEPGHPHSREDIAMPQQNQRKAKRSLRYRLDKLSIYSPMLAMGLLALGSYWLVRNAPQPEVFEAVALPQDEPDYQMRDFVVRNYTPDGQLTLELFGQQGRHYPNDDTLQVDAMRLRAVTEAGDIVTATADTGTSAHTRDQQRLHVRLQGNAVVVQHASAGSPRMEFRGQELQLWPDAQRVRSTQPVLLLRGQDRLSGERLDYDRKQRITELQGRVRGVLQPETAARARP</sequence>
<evidence type="ECO:0000256" key="2">
    <source>
        <dbReference type="ARBA" id="ARBA00022519"/>
    </source>
</evidence>
<dbReference type="EMBL" id="RDQJ01000004">
    <property type="protein sequence ID" value="RMX17582.1"/>
    <property type="molecule type" value="Genomic_DNA"/>
</dbReference>
<name>A0A3M6RQZ0_9BURK</name>
<evidence type="ECO:0000256" key="6">
    <source>
        <dbReference type="SAM" id="MobiDB-lite"/>
    </source>
</evidence>
<dbReference type="Gene3D" id="2.60.450.10">
    <property type="entry name" value="Lipopolysaccharide (LPS) transport protein A like domain"/>
    <property type="match status" value="1"/>
</dbReference>
<feature type="region of interest" description="Disordered" evidence="6">
    <location>
        <begin position="1"/>
        <end position="35"/>
    </location>
</feature>
<keyword evidence="2" id="KW-0997">Cell inner membrane</keyword>
<keyword evidence="4 7" id="KW-1133">Transmembrane helix</keyword>
<dbReference type="AlphaFoldDB" id="A0A3M6RQZ0"/>
<dbReference type="GO" id="GO:0030288">
    <property type="term" value="C:outer membrane-bounded periplasmic space"/>
    <property type="evidence" value="ECO:0007669"/>
    <property type="project" value="TreeGrafter"/>
</dbReference>
<dbReference type="NCBIfam" id="TIGR04409">
    <property type="entry name" value="LptC_YrbK"/>
    <property type="match status" value="1"/>
</dbReference>
<dbReference type="GO" id="GO:0015221">
    <property type="term" value="F:lipopolysaccharide transmembrane transporter activity"/>
    <property type="evidence" value="ECO:0007669"/>
    <property type="project" value="InterPro"/>
</dbReference>
<keyword evidence="3 7" id="KW-0812">Transmembrane</keyword>
<dbReference type="InterPro" id="IPR026265">
    <property type="entry name" value="LptC"/>
</dbReference>
<evidence type="ECO:0000256" key="4">
    <source>
        <dbReference type="ARBA" id="ARBA00022989"/>
    </source>
</evidence>
<accession>A0A3M6RQZ0</accession>
<evidence type="ECO:0000256" key="1">
    <source>
        <dbReference type="ARBA" id="ARBA00022475"/>
    </source>
</evidence>
<dbReference type="OrthoDB" id="5298112at2"/>
<dbReference type="GO" id="GO:0017089">
    <property type="term" value="F:glycolipid transfer activity"/>
    <property type="evidence" value="ECO:0007669"/>
    <property type="project" value="TreeGrafter"/>
</dbReference>
<comment type="caution">
    <text evidence="8">The sequence shown here is derived from an EMBL/GenBank/DDBJ whole genome shotgun (WGS) entry which is preliminary data.</text>
</comment>
<evidence type="ECO:0000313" key="8">
    <source>
        <dbReference type="EMBL" id="RMX17582.1"/>
    </source>
</evidence>
<dbReference type="PANTHER" id="PTHR37481:SF1">
    <property type="entry name" value="LIPOPOLYSACCHARIDE EXPORT SYSTEM PROTEIN LPTC"/>
    <property type="match status" value="1"/>
</dbReference>
<dbReference type="Proteomes" id="UP000275180">
    <property type="component" value="Unassembled WGS sequence"/>
</dbReference>
<gene>
    <name evidence="8" type="primary">lptC</name>
    <name evidence="8" type="ORF">EBQ34_04520</name>
</gene>
<feature type="compositionally biased region" description="Basic and acidic residues" evidence="6">
    <location>
        <begin position="11"/>
        <end position="24"/>
    </location>
</feature>
<keyword evidence="1" id="KW-1003">Cell membrane</keyword>
<reference evidence="8 9" key="1">
    <citation type="submission" date="2018-10" db="EMBL/GenBank/DDBJ databases">
        <title>Comamonadaceae CDC group NO-1 genome sequencing and assembly.</title>
        <authorList>
            <person name="Bernier A.-M."/>
            <person name="Bernard K."/>
        </authorList>
    </citation>
    <scope>NUCLEOTIDE SEQUENCE [LARGE SCALE GENOMIC DNA]</scope>
    <source>
        <strain evidence="8 9">NML180582</strain>
    </source>
</reference>
<dbReference type="Pfam" id="PF06835">
    <property type="entry name" value="LptC"/>
    <property type="match status" value="1"/>
</dbReference>
<evidence type="ECO:0000256" key="7">
    <source>
        <dbReference type="SAM" id="Phobius"/>
    </source>
</evidence>
<protein>
    <submittedName>
        <fullName evidence="8">LPS export ABC transporter periplasmic protein LptC</fullName>
    </submittedName>
</protein>